<evidence type="ECO:0000313" key="2">
    <source>
        <dbReference type="EMBL" id="MBB4899269.1"/>
    </source>
</evidence>
<dbReference type="PANTHER" id="PTHR35528">
    <property type="entry name" value="BLL1675 PROTEIN"/>
    <property type="match status" value="1"/>
</dbReference>
<protein>
    <submittedName>
        <fullName evidence="2">Transposase</fullName>
    </submittedName>
</protein>
<organism evidence="2 3">
    <name type="scientific">Streptomyces griseomycini</name>
    <dbReference type="NCBI Taxonomy" id="66895"/>
    <lineage>
        <taxon>Bacteria</taxon>
        <taxon>Bacillati</taxon>
        <taxon>Actinomycetota</taxon>
        <taxon>Actinomycetes</taxon>
        <taxon>Kitasatosporales</taxon>
        <taxon>Streptomycetaceae</taxon>
        <taxon>Streptomyces</taxon>
    </lineage>
</organism>
<proteinExistence type="predicted"/>
<dbReference type="PANTHER" id="PTHR35528:SF3">
    <property type="entry name" value="BLL1675 PROTEIN"/>
    <property type="match status" value="1"/>
</dbReference>
<dbReference type="AlphaFoldDB" id="A0A7W7PR51"/>
<dbReference type="Proteomes" id="UP000579523">
    <property type="component" value="Unassembled WGS sequence"/>
</dbReference>
<accession>A0A7W7PR51</accession>
<feature type="region of interest" description="Disordered" evidence="1">
    <location>
        <begin position="24"/>
        <end position="58"/>
    </location>
</feature>
<keyword evidence="3" id="KW-1185">Reference proteome</keyword>
<evidence type="ECO:0000313" key="3">
    <source>
        <dbReference type="Proteomes" id="UP000579523"/>
    </source>
</evidence>
<feature type="region of interest" description="Disordered" evidence="1">
    <location>
        <begin position="98"/>
        <end position="132"/>
    </location>
</feature>
<dbReference type="InterPro" id="IPR052183">
    <property type="entry name" value="IS_Transposase"/>
</dbReference>
<sequence>MPGVVITDELRSCGAAHREVVPLAEHRSHEGLNDRAETSRQPARRRERAMKGFRSMGAAQRSLSAFSGVSSHFRPRRHLMTASGRRAEVTVRFAIRDQVTGAAGRPHRGPTPARAATHHTPTHRRTGAGPTT</sequence>
<evidence type="ECO:0000256" key="1">
    <source>
        <dbReference type="SAM" id="MobiDB-lite"/>
    </source>
</evidence>
<dbReference type="EMBL" id="JACHJI010000005">
    <property type="protein sequence ID" value="MBB4899269.1"/>
    <property type="molecule type" value="Genomic_DNA"/>
</dbReference>
<reference evidence="2 3" key="1">
    <citation type="submission" date="2020-08" db="EMBL/GenBank/DDBJ databases">
        <title>Genomic Encyclopedia of Type Strains, Phase III (KMG-III): the genomes of soil and plant-associated and newly described type strains.</title>
        <authorList>
            <person name="Whitman W."/>
        </authorList>
    </citation>
    <scope>NUCLEOTIDE SEQUENCE [LARGE SCALE GENOMIC DNA]</scope>
    <source>
        <strain evidence="2 3">CECT 3273</strain>
    </source>
</reference>
<gene>
    <name evidence="2" type="ORF">FHS37_003329</name>
</gene>
<name>A0A7W7PR51_9ACTN</name>
<comment type="caution">
    <text evidence="2">The sequence shown here is derived from an EMBL/GenBank/DDBJ whole genome shotgun (WGS) entry which is preliminary data.</text>
</comment>
<feature type="compositionally biased region" description="Basic and acidic residues" evidence="1">
    <location>
        <begin position="24"/>
        <end position="38"/>
    </location>
</feature>
<feature type="compositionally biased region" description="Basic residues" evidence="1">
    <location>
        <begin position="116"/>
        <end position="126"/>
    </location>
</feature>